<evidence type="ECO:0000313" key="3">
    <source>
        <dbReference type="Proteomes" id="UP000076858"/>
    </source>
</evidence>
<evidence type="ECO:0000313" key="2">
    <source>
        <dbReference type="EMBL" id="KZR98465.1"/>
    </source>
</evidence>
<sequence length="87" mass="9818">KFKKIFLTKKTTGDNGNNERVQSDEENDKIGETGNVESEEEYDGRWDKGIGSQKIRQSDNESVRSEEENFEIWGGGNGGTGYKANRQ</sequence>
<comment type="caution">
    <text evidence="2">The sequence shown here is derived from an EMBL/GenBank/DDBJ whole genome shotgun (WGS) entry which is preliminary data.</text>
</comment>
<reference evidence="2 3" key="1">
    <citation type="submission" date="2016-03" db="EMBL/GenBank/DDBJ databases">
        <title>EvidentialGene: Evidence-directed Construction of Genes on Genomes.</title>
        <authorList>
            <person name="Gilbert D.G."/>
            <person name="Choi J.-H."/>
            <person name="Mockaitis K."/>
            <person name="Colbourne J."/>
            <person name="Pfrender M."/>
        </authorList>
    </citation>
    <scope>NUCLEOTIDE SEQUENCE [LARGE SCALE GENOMIC DNA]</scope>
    <source>
        <strain evidence="2 3">Xinb3</strain>
        <tissue evidence="2">Complete organism</tissue>
    </source>
</reference>
<dbReference type="AlphaFoldDB" id="A0A164G329"/>
<protein>
    <submittedName>
        <fullName evidence="2">Uncharacterized protein</fullName>
    </submittedName>
</protein>
<feature type="non-terminal residue" evidence="2">
    <location>
        <position position="1"/>
    </location>
</feature>
<proteinExistence type="predicted"/>
<feature type="region of interest" description="Disordered" evidence="1">
    <location>
        <begin position="1"/>
        <end position="87"/>
    </location>
</feature>
<dbReference type="Proteomes" id="UP000076858">
    <property type="component" value="Unassembled WGS sequence"/>
</dbReference>
<keyword evidence="3" id="KW-1185">Reference proteome</keyword>
<evidence type="ECO:0000256" key="1">
    <source>
        <dbReference type="SAM" id="MobiDB-lite"/>
    </source>
</evidence>
<organism evidence="2 3">
    <name type="scientific">Daphnia magna</name>
    <dbReference type="NCBI Taxonomy" id="35525"/>
    <lineage>
        <taxon>Eukaryota</taxon>
        <taxon>Metazoa</taxon>
        <taxon>Ecdysozoa</taxon>
        <taxon>Arthropoda</taxon>
        <taxon>Crustacea</taxon>
        <taxon>Branchiopoda</taxon>
        <taxon>Diplostraca</taxon>
        <taxon>Cladocera</taxon>
        <taxon>Anomopoda</taxon>
        <taxon>Daphniidae</taxon>
        <taxon>Daphnia</taxon>
    </lineage>
</organism>
<feature type="compositionally biased region" description="Basic and acidic residues" evidence="1">
    <location>
        <begin position="56"/>
        <end position="67"/>
    </location>
</feature>
<accession>A0A164G329</accession>
<dbReference type="EMBL" id="LRGB01016985">
    <property type="protein sequence ID" value="KZR98465.1"/>
    <property type="molecule type" value="Genomic_DNA"/>
</dbReference>
<gene>
    <name evidence="2" type="ORF">APZ42_006111</name>
</gene>
<name>A0A164G329_9CRUS</name>